<proteinExistence type="inferred from homology"/>
<keyword evidence="2 6" id="KW-0853">WD repeat</keyword>
<evidence type="ECO:0000256" key="7">
    <source>
        <dbReference type="SAM" id="MobiDB-lite"/>
    </source>
</evidence>
<keyword evidence="3 6" id="KW-0677">Repeat</keyword>
<dbReference type="SUPFAM" id="SSF50978">
    <property type="entry name" value="WD40 repeat-like"/>
    <property type="match status" value="1"/>
</dbReference>
<dbReference type="PANTHER" id="PTHR10856:SF44">
    <property type="entry name" value="CORONIN"/>
    <property type="match status" value="1"/>
</dbReference>
<dbReference type="SMART" id="SM00320">
    <property type="entry name" value="WD40"/>
    <property type="match status" value="5"/>
</dbReference>
<evidence type="ECO:0000313" key="8">
    <source>
        <dbReference type="EMBL" id="CAB3983583.1"/>
    </source>
</evidence>
<dbReference type="GO" id="GO:0051015">
    <property type="term" value="F:actin filament binding"/>
    <property type="evidence" value="ECO:0007669"/>
    <property type="project" value="TreeGrafter"/>
</dbReference>
<evidence type="ECO:0000256" key="6">
    <source>
        <dbReference type="RuleBase" id="RU280818"/>
    </source>
</evidence>
<dbReference type="Gene3D" id="2.130.10.10">
    <property type="entry name" value="YVTN repeat-like/Quinoprotein amine dehydrogenase"/>
    <property type="match status" value="1"/>
</dbReference>
<protein>
    <recommendedName>
        <fullName evidence="6">Coronin</fullName>
    </recommendedName>
</protein>
<dbReference type="InterPro" id="IPR015943">
    <property type="entry name" value="WD40/YVTN_repeat-like_dom_sf"/>
</dbReference>
<feature type="compositionally biased region" description="Polar residues" evidence="7">
    <location>
        <begin position="696"/>
        <end position="716"/>
    </location>
</feature>
<dbReference type="Pfam" id="PF08953">
    <property type="entry name" value="DUF1899"/>
    <property type="match status" value="1"/>
</dbReference>
<accession>A0A6S7G0J1</accession>
<feature type="compositionally biased region" description="Polar residues" evidence="7">
    <location>
        <begin position="624"/>
        <end position="649"/>
    </location>
</feature>
<evidence type="ECO:0000256" key="5">
    <source>
        <dbReference type="ARBA" id="ARBA00023203"/>
    </source>
</evidence>
<dbReference type="Pfam" id="PF00400">
    <property type="entry name" value="WD40"/>
    <property type="match status" value="3"/>
</dbReference>
<dbReference type="OrthoDB" id="1850764at2759"/>
<gene>
    <name evidence="8" type="ORF">PACLA_8A034220</name>
</gene>
<dbReference type="SMART" id="SM01166">
    <property type="entry name" value="DUF1899"/>
    <property type="match status" value="1"/>
</dbReference>
<feature type="region of interest" description="Disordered" evidence="7">
    <location>
        <begin position="532"/>
        <end position="662"/>
    </location>
</feature>
<keyword evidence="4" id="KW-0175">Coiled coil</keyword>
<sequence length="756" mass="84987">MSWRKGMVTHSKFRNVYGEPYRKDKCYENVRFTKNAWDGTYCAVNPKFLAVVLDTSGAGGAFLVIPLEKVGHQKLGDPRVAGHQREILDIQWNPFNDHIIASASEDCTIKIWRIPSGGLTEDLLEPLVDLRGHQRKVGIVRWHPTANGIIASAAFDFKVIIWNALKAKSLCVIDCHRDTIFDLAFNYDGSRIATTSKDKKIRIIHARTGKLLQQFAGHASPKTSHVAFTDDQSDHVVSSGFSTSGSREISLWDLNKSSSPVQTDSIDNSSSILMLHYDMDIKVAYVAGKGDGMIRYYEIRREEPFLLRLSEYRHASPQKTLGKMSKRGLDFGRCEVFRFYKLHPSNWIEPLPMFCPRRSDEFQEDLYPPSPSMQPALTADEWMSGIDKNPNLISFKDGHHLGGGPTSPSGTSTAEKYNNMFNKPAKFEKQLSKGAMSVSNDVNGSPTAGISKSMVEEVQSVNDEENQKLQQRCDDQEREIAELKRTVSLKDDRIAKLERELASKNAEILDTKDELSKKIDELREANQRLKMKMQTDSTDGRRGETTIVKSSQVSVQSIPDRPKQLVQESITSSKKRQMSLEDHDIHRALDDVHREPVGSSYRDSGGRNDPFYSTSGSTGTSYSANTRDTNTRDTYSGSTNTRDTSSGSAKTPYRKQDSEEEYHLENIEAELESLREDLARTREVRHGKTNVKYVSEESSPGHTRTVSSDRGVDSSQRGGGDGKRMVITTSSHARVPRQDSTEYRSRLGSQDKKSYL</sequence>
<comment type="caution">
    <text evidence="8">The sequence shown here is derived from an EMBL/GenBank/DDBJ whole genome shotgun (WGS) entry which is preliminary data.</text>
</comment>
<name>A0A6S7G0J1_PARCT</name>
<evidence type="ECO:0000256" key="3">
    <source>
        <dbReference type="ARBA" id="ARBA00022737"/>
    </source>
</evidence>
<dbReference type="EMBL" id="CACRXK020000630">
    <property type="protein sequence ID" value="CAB3983583.1"/>
    <property type="molecule type" value="Genomic_DNA"/>
</dbReference>
<comment type="similarity">
    <text evidence="1 6">Belongs to the WD repeat coronin family.</text>
</comment>
<evidence type="ECO:0000313" key="9">
    <source>
        <dbReference type="Proteomes" id="UP001152795"/>
    </source>
</evidence>
<keyword evidence="9" id="KW-1185">Reference proteome</keyword>
<organism evidence="8 9">
    <name type="scientific">Paramuricea clavata</name>
    <name type="common">Red gorgonian</name>
    <name type="synonym">Violescent sea-whip</name>
    <dbReference type="NCBI Taxonomy" id="317549"/>
    <lineage>
        <taxon>Eukaryota</taxon>
        <taxon>Metazoa</taxon>
        <taxon>Cnidaria</taxon>
        <taxon>Anthozoa</taxon>
        <taxon>Octocorallia</taxon>
        <taxon>Malacalcyonacea</taxon>
        <taxon>Plexauridae</taxon>
        <taxon>Paramuricea</taxon>
    </lineage>
</organism>
<dbReference type="Proteomes" id="UP001152795">
    <property type="component" value="Unassembled WGS sequence"/>
</dbReference>
<dbReference type="InterPro" id="IPR015048">
    <property type="entry name" value="DUF1899"/>
</dbReference>
<dbReference type="Pfam" id="PF16300">
    <property type="entry name" value="WD40_4"/>
    <property type="match status" value="1"/>
</dbReference>
<reference evidence="8" key="1">
    <citation type="submission" date="2020-04" db="EMBL/GenBank/DDBJ databases">
        <authorList>
            <person name="Alioto T."/>
            <person name="Alioto T."/>
            <person name="Gomez Garrido J."/>
        </authorList>
    </citation>
    <scope>NUCLEOTIDE SEQUENCE</scope>
    <source>
        <strain evidence="8">A484AB</strain>
    </source>
</reference>
<dbReference type="FunFam" id="2.130.10.10:FF:000502">
    <property type="entry name" value="Coronin"/>
    <property type="match status" value="1"/>
</dbReference>
<feature type="compositionally biased region" description="Basic and acidic residues" evidence="7">
    <location>
        <begin position="736"/>
        <end position="756"/>
    </location>
</feature>
<evidence type="ECO:0000256" key="1">
    <source>
        <dbReference type="ARBA" id="ARBA00009482"/>
    </source>
</evidence>
<dbReference type="AlphaFoldDB" id="A0A6S7G0J1"/>
<dbReference type="PROSITE" id="PS50082">
    <property type="entry name" value="WD_REPEATS_2"/>
    <property type="match status" value="3"/>
</dbReference>
<feature type="compositionally biased region" description="Low complexity" evidence="7">
    <location>
        <begin position="612"/>
        <end position="623"/>
    </location>
</feature>
<evidence type="ECO:0000256" key="2">
    <source>
        <dbReference type="ARBA" id="ARBA00022574"/>
    </source>
</evidence>
<dbReference type="PROSITE" id="PS50294">
    <property type="entry name" value="WD_REPEATS_REGION"/>
    <property type="match status" value="1"/>
</dbReference>
<keyword evidence="5" id="KW-0009">Actin-binding</keyword>
<dbReference type="InterPro" id="IPR001680">
    <property type="entry name" value="WD40_rpt"/>
</dbReference>
<feature type="compositionally biased region" description="Basic and acidic residues" evidence="7">
    <location>
        <begin position="578"/>
        <end position="596"/>
    </location>
</feature>
<evidence type="ECO:0000256" key="4">
    <source>
        <dbReference type="ARBA" id="ARBA00023054"/>
    </source>
</evidence>
<dbReference type="InterPro" id="IPR036322">
    <property type="entry name" value="WD40_repeat_dom_sf"/>
</dbReference>
<dbReference type="SMART" id="SM01167">
    <property type="entry name" value="DUF1900"/>
    <property type="match status" value="1"/>
</dbReference>
<dbReference type="PANTHER" id="PTHR10856">
    <property type="entry name" value="CORONIN"/>
    <property type="match status" value="1"/>
</dbReference>
<feature type="region of interest" description="Disordered" evidence="7">
    <location>
        <begin position="689"/>
        <end position="756"/>
    </location>
</feature>
<dbReference type="InterPro" id="IPR015505">
    <property type="entry name" value="Coronin"/>
</dbReference>